<dbReference type="InterPro" id="IPR050960">
    <property type="entry name" value="AB_hydrolase_4_sf"/>
</dbReference>
<dbReference type="PANTHER" id="PTHR10794">
    <property type="entry name" value="ABHYDROLASE DOMAIN-CONTAINING PROTEIN"/>
    <property type="match status" value="1"/>
</dbReference>
<keyword evidence="3" id="KW-1185">Reference proteome</keyword>
<name>A0ABR3IUG1_9AGAR</name>
<protein>
    <recommendedName>
        <fullName evidence="4">AB hydrolase-1 domain-containing protein</fullName>
    </recommendedName>
</protein>
<dbReference type="Proteomes" id="UP001556367">
    <property type="component" value="Unassembled WGS sequence"/>
</dbReference>
<comment type="caution">
    <text evidence="2">The sequence shown here is derived from an EMBL/GenBank/DDBJ whole genome shotgun (WGS) entry which is preliminary data.</text>
</comment>
<dbReference type="EMBL" id="JASNQZ010000015">
    <property type="protein sequence ID" value="KAL0946923.1"/>
    <property type="molecule type" value="Genomic_DNA"/>
</dbReference>
<evidence type="ECO:0000313" key="3">
    <source>
        <dbReference type="Proteomes" id="UP001556367"/>
    </source>
</evidence>
<proteinExistence type="inferred from homology"/>
<dbReference type="PANTHER" id="PTHR10794:SF63">
    <property type="entry name" value="ALPHA_BETA HYDROLASE 1, ISOFORM A"/>
    <property type="match status" value="1"/>
</dbReference>
<dbReference type="InterPro" id="IPR012020">
    <property type="entry name" value="ABHD4"/>
</dbReference>
<dbReference type="SUPFAM" id="SSF53474">
    <property type="entry name" value="alpha/beta-Hydrolases"/>
    <property type="match status" value="1"/>
</dbReference>
<organism evidence="2 3">
    <name type="scientific">Hohenbuehelia grisea</name>
    <dbReference type="NCBI Taxonomy" id="104357"/>
    <lineage>
        <taxon>Eukaryota</taxon>
        <taxon>Fungi</taxon>
        <taxon>Dikarya</taxon>
        <taxon>Basidiomycota</taxon>
        <taxon>Agaricomycotina</taxon>
        <taxon>Agaricomycetes</taxon>
        <taxon>Agaricomycetidae</taxon>
        <taxon>Agaricales</taxon>
        <taxon>Pleurotineae</taxon>
        <taxon>Pleurotaceae</taxon>
        <taxon>Hohenbuehelia</taxon>
    </lineage>
</organism>
<dbReference type="InterPro" id="IPR029058">
    <property type="entry name" value="AB_hydrolase_fold"/>
</dbReference>
<evidence type="ECO:0000313" key="2">
    <source>
        <dbReference type="EMBL" id="KAL0946923.1"/>
    </source>
</evidence>
<gene>
    <name evidence="2" type="ORF">HGRIS_013084</name>
</gene>
<dbReference type="PIRSF" id="PIRSF005211">
    <property type="entry name" value="Ab_hydro_YheT"/>
    <property type="match status" value="1"/>
</dbReference>
<sequence length="297" mass="32160">MSKILSGAGVPITSQQLYSAGHTDDIRQALMYIAHLYPKAPLLGVGFSLGANVVTRYIAEEGEQSRLSAACALACPWDLARNCNMLMSSYIGKHVYAKGMGSNLLNLLKKHSAPLSRDPEHHVARALVRAMSLKSPTLEEFDNTFTCVAGGSSPPFPFANATEYYNWSSSHTVLGSIRVPFLAINAADDPVVQDVPMDGADNGNIVMVLTPKGGHLGWFESVGASSVRRWVVQPVLEWLQAMVQTLPSEGRLRGRPMYVDAEGFLREEGNDKTGCRELEEGAIVDGTEPEEGLLQGL</sequence>
<reference evidence="3" key="1">
    <citation type="submission" date="2024-06" db="EMBL/GenBank/DDBJ databases">
        <title>Multi-omics analyses provide insights into the biosynthesis of the anticancer antibiotic pleurotin in Hohenbuehelia grisea.</title>
        <authorList>
            <person name="Weaver J.A."/>
            <person name="Alberti F."/>
        </authorList>
    </citation>
    <scope>NUCLEOTIDE SEQUENCE [LARGE SCALE GENOMIC DNA]</scope>
    <source>
        <strain evidence="3">T-177</strain>
    </source>
</reference>
<evidence type="ECO:0008006" key="4">
    <source>
        <dbReference type="Google" id="ProtNLM"/>
    </source>
</evidence>
<comment type="similarity">
    <text evidence="1">Belongs to the AB hydrolase superfamily. AB hydrolase 4 family.</text>
</comment>
<accession>A0ABR3IUG1</accession>
<evidence type="ECO:0000256" key="1">
    <source>
        <dbReference type="ARBA" id="ARBA00010884"/>
    </source>
</evidence>
<dbReference type="Gene3D" id="3.40.50.1820">
    <property type="entry name" value="alpha/beta hydrolase"/>
    <property type="match status" value="1"/>
</dbReference>